<protein>
    <recommendedName>
        <fullName evidence="3">Lysine-specific metallo-endopeptidase domain-containing protein</fullName>
    </recommendedName>
</protein>
<dbReference type="AlphaFoldDB" id="A0A1X9NBF3"/>
<evidence type="ECO:0008006" key="3">
    <source>
        <dbReference type="Google" id="ProtNLM"/>
    </source>
</evidence>
<name>A0A1X9NBF3_9GAMM</name>
<dbReference type="KEGG" id="osg:BST96_03450"/>
<accession>A0A1X9NBF3</accession>
<keyword evidence="2" id="KW-1185">Reference proteome</keyword>
<evidence type="ECO:0000313" key="1">
    <source>
        <dbReference type="EMBL" id="ARN73245.1"/>
    </source>
</evidence>
<sequence length="361" mass="40660">MLINNQQTAQPAGIQSSLHYGVKLALEKIFAPRWVQNISAKLGAPPGLADYIHPCFIDQQQTLIHARDLAFRNPGLYEDLQNYAQLQGYQLLADRRQFDVDVARQRRRRWLPILTLSVGLSSAALADQTEHNMDEHTLALFDAPISASIEESSDVLADTAFSFEPDITLIDSAVAQQGQIIADILRQHYRPADHDPDYVNSDLQEMAEYFSRYPEAIELLLSLKDYPWSLRYKKDSFETQVRGNQIQVKAVNVNFDSRAAAQLRSHRLCHSHENRGACIASPADALLHELLHVKSALLEPEKFIEQGGLSSVLYPYAHEAAVIKSENRLYQKMTSLDGRYRPGRHTHTGRIVASTCATCLN</sequence>
<reference evidence="1 2" key="1">
    <citation type="submission" date="2016-11" db="EMBL/GenBank/DDBJ databases">
        <title>Trade-off between light-utilization and light-protection in marine flavobacteria.</title>
        <authorList>
            <person name="Kumagai Y."/>
        </authorList>
    </citation>
    <scope>NUCLEOTIDE SEQUENCE [LARGE SCALE GENOMIC DNA]</scope>
    <source>
        <strain evidence="1 2">NBRC 107125</strain>
    </source>
</reference>
<dbReference type="EMBL" id="CP019343">
    <property type="protein sequence ID" value="ARN73245.1"/>
    <property type="molecule type" value="Genomic_DNA"/>
</dbReference>
<dbReference type="Proteomes" id="UP000193450">
    <property type="component" value="Chromosome"/>
</dbReference>
<dbReference type="RefSeq" id="WP_085757354.1">
    <property type="nucleotide sequence ID" value="NZ_CP019343.1"/>
</dbReference>
<evidence type="ECO:0000313" key="2">
    <source>
        <dbReference type="Proteomes" id="UP000193450"/>
    </source>
</evidence>
<proteinExistence type="predicted"/>
<dbReference type="OrthoDB" id="5564356at2"/>
<gene>
    <name evidence="1" type="ORF">BST96_03450</name>
</gene>
<organism evidence="1 2">
    <name type="scientific">Oceanicoccus sagamiensis</name>
    <dbReference type="NCBI Taxonomy" id="716816"/>
    <lineage>
        <taxon>Bacteria</taxon>
        <taxon>Pseudomonadati</taxon>
        <taxon>Pseudomonadota</taxon>
        <taxon>Gammaproteobacteria</taxon>
        <taxon>Cellvibrionales</taxon>
        <taxon>Spongiibacteraceae</taxon>
        <taxon>Oceanicoccus</taxon>
    </lineage>
</organism>